<feature type="compositionally biased region" description="Polar residues" evidence="1">
    <location>
        <begin position="173"/>
        <end position="193"/>
    </location>
</feature>
<evidence type="ECO:0008006" key="4">
    <source>
        <dbReference type="Google" id="ProtNLM"/>
    </source>
</evidence>
<protein>
    <recommendedName>
        <fullName evidence="4">cAMP-independent regulatory protein pac2</fullName>
    </recommendedName>
</protein>
<sequence>METYTGHVRTPGDAIILFEACRIGLLPRVQRRLSEKERQSIKSGSVFVWDEREAGMRRWTDGKSWSASRVSGSFLTYREMEGKRGGGFDKNHSSRDSLSAAGELDSDGSPDGYRYKVDGLIKQSFSITTSSGQHLHLISYYSRSAGQAQNLQQPSNDPQLRHIRPEKGMYPESTVNEQSSIPAVTRGPMSSPQYTAPAHPPYGAAAPYQYSPHTNWAPPSPMHTPPPSYAPYGYQGHPHPAYSHTSPLQHVQYPPHGAYPAPGQTAFDRPPPHLQNTSLPPPPPPSQYGQPPSSYPAPPYGHAHDYPYHGQPGHPYYPPPPTSQPAQPYHTAPMKYPPPPAHTDPSADSDRERSSRTPPDIRRERSPARLPPPSTTTTSSQTIPSISSMLNGGDPPAILRSKSGSPGSAPPRGPSDIPSHKLGFETNRDMEALRNLDKSTFKGY</sequence>
<organism evidence="2 3">
    <name type="scientific">Peltaster fructicola</name>
    <dbReference type="NCBI Taxonomy" id="286661"/>
    <lineage>
        <taxon>Eukaryota</taxon>
        <taxon>Fungi</taxon>
        <taxon>Dikarya</taxon>
        <taxon>Ascomycota</taxon>
        <taxon>Pezizomycotina</taxon>
        <taxon>Dothideomycetes</taxon>
        <taxon>Dothideomycetes incertae sedis</taxon>
        <taxon>Peltaster</taxon>
    </lineage>
</organism>
<dbReference type="GO" id="GO:0003677">
    <property type="term" value="F:DNA binding"/>
    <property type="evidence" value="ECO:0007669"/>
    <property type="project" value="TreeGrafter"/>
</dbReference>
<feature type="compositionally biased region" description="Low complexity" evidence="1">
    <location>
        <begin position="375"/>
        <end position="388"/>
    </location>
</feature>
<dbReference type="AlphaFoldDB" id="A0A6H0XMW1"/>
<dbReference type="PANTHER" id="PTHR28027">
    <property type="entry name" value="TRANSCRIPTIONAL REGULATOR MIT1"/>
    <property type="match status" value="1"/>
</dbReference>
<keyword evidence="3" id="KW-1185">Reference proteome</keyword>
<dbReference type="OrthoDB" id="5572844at2759"/>
<reference evidence="2 3" key="1">
    <citation type="journal article" date="2016" name="Sci. Rep.">
        <title>Peltaster fructicola genome reveals evolution from an invasive phytopathogen to an ectophytic parasite.</title>
        <authorList>
            <person name="Xu C."/>
            <person name="Chen H."/>
            <person name="Gleason M.L."/>
            <person name="Xu J.R."/>
            <person name="Liu H."/>
            <person name="Zhang R."/>
            <person name="Sun G."/>
        </authorList>
    </citation>
    <scope>NUCLEOTIDE SEQUENCE [LARGE SCALE GENOMIC DNA]</scope>
    <source>
        <strain evidence="2 3">LNHT1506</strain>
    </source>
</reference>
<feature type="compositionally biased region" description="Basic and acidic residues" evidence="1">
    <location>
        <begin position="418"/>
        <end position="431"/>
    </location>
</feature>
<evidence type="ECO:0000256" key="1">
    <source>
        <dbReference type="SAM" id="MobiDB-lite"/>
    </source>
</evidence>
<name>A0A6H0XMW1_9PEZI</name>
<feature type="region of interest" description="Disordered" evidence="1">
    <location>
        <begin position="83"/>
        <end position="109"/>
    </location>
</feature>
<feature type="compositionally biased region" description="Basic and acidic residues" evidence="1">
    <location>
        <begin position="348"/>
        <end position="367"/>
    </location>
</feature>
<evidence type="ECO:0000313" key="3">
    <source>
        <dbReference type="Proteomes" id="UP000503462"/>
    </source>
</evidence>
<dbReference type="Pfam" id="PF09729">
    <property type="entry name" value="Gti1_Pac2"/>
    <property type="match status" value="2"/>
</dbReference>
<dbReference type="EMBL" id="CP051139">
    <property type="protein sequence ID" value="QIW95980.1"/>
    <property type="molecule type" value="Genomic_DNA"/>
</dbReference>
<dbReference type="Proteomes" id="UP000503462">
    <property type="component" value="Chromosome 1"/>
</dbReference>
<evidence type="ECO:0000313" key="2">
    <source>
        <dbReference type="EMBL" id="QIW95980.1"/>
    </source>
</evidence>
<gene>
    <name evidence="2" type="ORF">AMS68_001498</name>
</gene>
<feature type="region of interest" description="Disordered" evidence="1">
    <location>
        <begin position="227"/>
        <end position="431"/>
    </location>
</feature>
<dbReference type="InterPro" id="IPR018608">
    <property type="entry name" value="Gti1/Pac2"/>
</dbReference>
<feature type="compositionally biased region" description="Basic and acidic residues" evidence="1">
    <location>
        <begin position="83"/>
        <end position="95"/>
    </location>
</feature>
<dbReference type="PANTHER" id="PTHR28027:SF1">
    <property type="entry name" value="CAMP INDEPENDENT REGULATORY PROTEIN (AFU_ORTHOLOGUE AFUA_3G09640)"/>
    <property type="match status" value="1"/>
</dbReference>
<feature type="region of interest" description="Disordered" evidence="1">
    <location>
        <begin position="168"/>
        <end position="200"/>
    </location>
</feature>
<accession>A0A6H0XMW1</accession>
<proteinExistence type="predicted"/>